<feature type="compositionally biased region" description="Acidic residues" evidence="1">
    <location>
        <begin position="299"/>
        <end position="311"/>
    </location>
</feature>
<evidence type="ECO:0000313" key="2">
    <source>
        <dbReference type="EMBL" id="KAK1692786.1"/>
    </source>
</evidence>
<keyword evidence="3" id="KW-1185">Reference proteome</keyword>
<dbReference type="PANTHER" id="PTHR33170:SF2">
    <property type="entry name" value="OS12G0531500 PROTEIN"/>
    <property type="match status" value="1"/>
</dbReference>
<sequence>MGHAISGGGFYNIDVEPMRGGQGNGDVFAAIIKFDLAPLSENQLSNELKHLVDELWDWQVQRLSDSEFSVVFPTRQTLRLSTESGKLHLPLSKTDTQIREAFLAPKPSLVLPSTWVRLSGVPEDLMTRDRLMAAFTMIGRPIDVDELSIQKRDRELIRMHFHCRYPDRIKGSVQVFVNGEGYIVGGRLRPCLAVLRVQGQGAHHHLPMKPRQEQGRSQGQGRGLRSLQLQPPTVLGKQGLPVTTASAMAACNFDKYGSNLDVAAEILPSLSLLEPTKNKLVVHLVPASGVEGPRPLVDDSLDSLDSADLDS</sequence>
<name>A0AAD8TT84_LOLMU</name>
<protein>
    <submittedName>
        <fullName evidence="2">Uncharacterized protein</fullName>
    </submittedName>
</protein>
<evidence type="ECO:0000313" key="3">
    <source>
        <dbReference type="Proteomes" id="UP001231189"/>
    </source>
</evidence>
<dbReference type="AlphaFoldDB" id="A0AAD8TT84"/>
<feature type="compositionally biased region" description="Low complexity" evidence="1">
    <location>
        <begin position="215"/>
        <end position="230"/>
    </location>
</feature>
<reference evidence="2" key="1">
    <citation type="submission" date="2023-07" db="EMBL/GenBank/DDBJ databases">
        <title>A chromosome-level genome assembly of Lolium multiflorum.</title>
        <authorList>
            <person name="Chen Y."/>
            <person name="Copetti D."/>
            <person name="Kolliker R."/>
            <person name="Studer B."/>
        </authorList>
    </citation>
    <scope>NUCLEOTIDE SEQUENCE</scope>
    <source>
        <strain evidence="2">02402/16</strain>
        <tissue evidence="2">Leaf</tissue>
    </source>
</reference>
<proteinExistence type="predicted"/>
<gene>
    <name evidence="2" type="ORF">QYE76_009483</name>
</gene>
<dbReference type="EMBL" id="JAUUTY010000001">
    <property type="protein sequence ID" value="KAK1692786.1"/>
    <property type="molecule type" value="Genomic_DNA"/>
</dbReference>
<organism evidence="2 3">
    <name type="scientific">Lolium multiflorum</name>
    <name type="common">Italian ryegrass</name>
    <name type="synonym">Lolium perenne subsp. multiflorum</name>
    <dbReference type="NCBI Taxonomy" id="4521"/>
    <lineage>
        <taxon>Eukaryota</taxon>
        <taxon>Viridiplantae</taxon>
        <taxon>Streptophyta</taxon>
        <taxon>Embryophyta</taxon>
        <taxon>Tracheophyta</taxon>
        <taxon>Spermatophyta</taxon>
        <taxon>Magnoliopsida</taxon>
        <taxon>Liliopsida</taxon>
        <taxon>Poales</taxon>
        <taxon>Poaceae</taxon>
        <taxon>BOP clade</taxon>
        <taxon>Pooideae</taxon>
        <taxon>Poodae</taxon>
        <taxon>Poeae</taxon>
        <taxon>Poeae Chloroplast Group 2 (Poeae type)</taxon>
        <taxon>Loliodinae</taxon>
        <taxon>Loliinae</taxon>
        <taxon>Lolium</taxon>
    </lineage>
</organism>
<accession>A0AAD8TT84</accession>
<dbReference type="PANTHER" id="PTHR33170">
    <property type="entry name" value="DUF4283 DOMAIN-CONTAINING PROTEIN-RELATED"/>
    <property type="match status" value="1"/>
</dbReference>
<comment type="caution">
    <text evidence="2">The sequence shown here is derived from an EMBL/GenBank/DDBJ whole genome shotgun (WGS) entry which is preliminary data.</text>
</comment>
<feature type="region of interest" description="Disordered" evidence="1">
    <location>
        <begin position="203"/>
        <end position="230"/>
    </location>
</feature>
<evidence type="ECO:0000256" key="1">
    <source>
        <dbReference type="SAM" id="MobiDB-lite"/>
    </source>
</evidence>
<feature type="region of interest" description="Disordered" evidence="1">
    <location>
        <begin position="292"/>
        <end position="311"/>
    </location>
</feature>
<dbReference type="Proteomes" id="UP001231189">
    <property type="component" value="Unassembled WGS sequence"/>
</dbReference>